<feature type="signal peptide" evidence="3">
    <location>
        <begin position="1"/>
        <end position="19"/>
    </location>
</feature>
<keyword evidence="6" id="KW-1185">Reference proteome</keyword>
<dbReference type="Pfam" id="PF02018">
    <property type="entry name" value="CBM_4_9"/>
    <property type="match status" value="1"/>
</dbReference>
<evidence type="ECO:0000313" key="5">
    <source>
        <dbReference type="EMBL" id="MFC3755733.1"/>
    </source>
</evidence>
<dbReference type="EMBL" id="JBHRYO010000002">
    <property type="protein sequence ID" value="MFC3755733.1"/>
    <property type="molecule type" value="Genomic_DNA"/>
</dbReference>
<sequence length="263" mass="28250">MKKIFTVLAATAAFTFSNAQNLITNGGFETWTDPSVKPDGWFSMGGGTKETAIVHSGSNSIKVSPVSATANGNIDFVDVPASANTDYTVSYWVLDNDANARARHWIQFRSASANIAPGSGNPFQPATYTSDSPSWTNVTATATTPAGTTLLRLSLRVYAQNNVTTGAIYFDDVMLYPTGSLGSKEVELVKNSIKISNTLVKNSFDLYLNGNAEVKIVSATGQLFETKKVQNFATFDASKLPVGVNFVQINQNGNIIVKKILKQ</sequence>
<keyword evidence="2" id="KW-0378">Hydrolase</keyword>
<dbReference type="SUPFAM" id="SSF49785">
    <property type="entry name" value="Galactose-binding domain-like"/>
    <property type="match status" value="1"/>
</dbReference>
<dbReference type="NCBIfam" id="TIGR04183">
    <property type="entry name" value="Por_Secre_tail"/>
    <property type="match status" value="1"/>
</dbReference>
<feature type="chain" id="PRO_5046988669" evidence="3">
    <location>
        <begin position="20"/>
        <end position="263"/>
    </location>
</feature>
<dbReference type="Gene3D" id="2.60.120.260">
    <property type="entry name" value="Galactose-binding domain-like"/>
    <property type="match status" value="1"/>
</dbReference>
<dbReference type="InterPro" id="IPR008979">
    <property type="entry name" value="Galactose-bd-like_sf"/>
</dbReference>
<evidence type="ECO:0000256" key="3">
    <source>
        <dbReference type="SAM" id="SignalP"/>
    </source>
</evidence>
<accession>A0ABV7XU33</accession>
<evidence type="ECO:0000259" key="4">
    <source>
        <dbReference type="Pfam" id="PF02018"/>
    </source>
</evidence>
<evidence type="ECO:0000256" key="1">
    <source>
        <dbReference type="ARBA" id="ARBA00022729"/>
    </source>
</evidence>
<feature type="domain" description="CBM-cenC" evidence="4">
    <location>
        <begin position="20"/>
        <end position="160"/>
    </location>
</feature>
<evidence type="ECO:0000313" key="6">
    <source>
        <dbReference type="Proteomes" id="UP001595735"/>
    </source>
</evidence>
<name>A0ABV7XU33_9FLAO</name>
<comment type="caution">
    <text evidence="5">The sequence shown here is derived from an EMBL/GenBank/DDBJ whole genome shotgun (WGS) entry which is preliminary data.</text>
</comment>
<reference evidence="6" key="1">
    <citation type="journal article" date="2019" name="Int. J. Syst. Evol. Microbiol.">
        <title>The Global Catalogue of Microorganisms (GCM) 10K type strain sequencing project: providing services to taxonomists for standard genome sequencing and annotation.</title>
        <authorList>
            <consortium name="The Broad Institute Genomics Platform"/>
            <consortium name="The Broad Institute Genome Sequencing Center for Infectious Disease"/>
            <person name="Wu L."/>
            <person name="Ma J."/>
        </authorList>
    </citation>
    <scope>NUCLEOTIDE SEQUENCE [LARGE SCALE GENOMIC DNA]</scope>
    <source>
        <strain evidence="6">CECT 7798</strain>
    </source>
</reference>
<protein>
    <submittedName>
        <fullName evidence="5">Carbohydrate binding domain-containing protein</fullName>
    </submittedName>
</protein>
<proteinExistence type="predicted"/>
<organism evidence="5 6">
    <name type="scientific">Chryseobacterium tructae</name>
    <dbReference type="NCBI Taxonomy" id="1037380"/>
    <lineage>
        <taxon>Bacteria</taxon>
        <taxon>Pseudomonadati</taxon>
        <taxon>Bacteroidota</taxon>
        <taxon>Flavobacteriia</taxon>
        <taxon>Flavobacteriales</taxon>
        <taxon>Weeksellaceae</taxon>
        <taxon>Chryseobacterium group</taxon>
        <taxon>Chryseobacterium</taxon>
    </lineage>
</organism>
<gene>
    <name evidence="5" type="ORF">ACFONJ_07130</name>
</gene>
<dbReference type="RefSeq" id="WP_290295763.1">
    <property type="nucleotide sequence ID" value="NZ_JAUFQR010000001.1"/>
</dbReference>
<dbReference type="Proteomes" id="UP001595735">
    <property type="component" value="Unassembled WGS sequence"/>
</dbReference>
<dbReference type="InterPro" id="IPR026444">
    <property type="entry name" value="Secre_tail"/>
</dbReference>
<dbReference type="InterPro" id="IPR003305">
    <property type="entry name" value="CenC_carb-bd"/>
</dbReference>
<keyword evidence="1 3" id="KW-0732">Signal</keyword>
<evidence type="ECO:0000256" key="2">
    <source>
        <dbReference type="ARBA" id="ARBA00022801"/>
    </source>
</evidence>